<accession>A0A1X2GG46</accession>
<protein>
    <submittedName>
        <fullName evidence="4">Uncharacterized protein</fullName>
    </submittedName>
</protein>
<feature type="signal peptide" evidence="3">
    <location>
        <begin position="1"/>
        <end position="20"/>
    </location>
</feature>
<feature type="transmembrane region" description="Helical" evidence="2">
    <location>
        <begin position="329"/>
        <end position="351"/>
    </location>
</feature>
<dbReference type="Proteomes" id="UP000242146">
    <property type="component" value="Unassembled WGS sequence"/>
</dbReference>
<proteinExistence type="predicted"/>
<feature type="chain" id="PRO_5012913977" evidence="3">
    <location>
        <begin position="21"/>
        <end position="465"/>
    </location>
</feature>
<evidence type="ECO:0000256" key="2">
    <source>
        <dbReference type="SAM" id="Phobius"/>
    </source>
</evidence>
<keyword evidence="2" id="KW-0812">Transmembrane</keyword>
<name>A0A1X2GG46_9FUNG</name>
<dbReference type="AlphaFoldDB" id="A0A1X2GG46"/>
<feature type="compositionally biased region" description="Low complexity" evidence="1">
    <location>
        <begin position="455"/>
        <end position="465"/>
    </location>
</feature>
<keyword evidence="5" id="KW-1185">Reference proteome</keyword>
<keyword evidence="2" id="KW-0472">Membrane</keyword>
<organism evidence="4 5">
    <name type="scientific">Hesseltinella vesiculosa</name>
    <dbReference type="NCBI Taxonomy" id="101127"/>
    <lineage>
        <taxon>Eukaryota</taxon>
        <taxon>Fungi</taxon>
        <taxon>Fungi incertae sedis</taxon>
        <taxon>Mucoromycota</taxon>
        <taxon>Mucoromycotina</taxon>
        <taxon>Mucoromycetes</taxon>
        <taxon>Mucorales</taxon>
        <taxon>Cunninghamellaceae</taxon>
        <taxon>Hesseltinella</taxon>
    </lineage>
</organism>
<dbReference type="EMBL" id="MCGT01000016">
    <property type="protein sequence ID" value="ORX53091.1"/>
    <property type="molecule type" value="Genomic_DNA"/>
</dbReference>
<keyword evidence="2" id="KW-1133">Transmembrane helix</keyword>
<dbReference type="OrthoDB" id="2287093at2759"/>
<evidence type="ECO:0000256" key="3">
    <source>
        <dbReference type="SAM" id="SignalP"/>
    </source>
</evidence>
<gene>
    <name evidence="4" type="ORF">DM01DRAFT_337259</name>
</gene>
<sequence length="465" mass="51548">MASFTMICWLLALFLMPCVALTNHSSCVISSDQQLYQFEMMGGLVEVSIFENLSISSKHRLSTTGERQQGVSSLLSCTTVGSHGFVLLSTSIQNYQLVSFHLQRHEWSHVWLPRSIDPSDYMATAWHSKYLVYSDRTVHVFDLMEGSWDVHELQDIPSDVQWAAATSAVVRDVLYFFFFSASSSLVQMYGWDLKERQWLGQLGVFASATPFAVVGEQTHADPWFYLVSALSPEFGLRLELAMSMGHSASVQIQQEPVQLKEIPRQGLWTTMDNGTFLFYNDTLLVQYQPWTKACRCNDNPSICQAMGNGTDPPPVPPSTSLTHTQVLKIALGTSIGAVAFVVVVVAAVVLIKRKKQLEAADAATQASPTMATLSNLQRDNALTWSRNVHRSLAMVSFEYQQEQPQQDRPCQLAATSSSYPSMIISGSSVLSSSTSSSLSSYLEEAWEPPPPPPSNLALPLPSRRQ</sequence>
<feature type="region of interest" description="Disordered" evidence="1">
    <location>
        <begin position="440"/>
        <end position="465"/>
    </location>
</feature>
<evidence type="ECO:0000313" key="5">
    <source>
        <dbReference type="Proteomes" id="UP000242146"/>
    </source>
</evidence>
<evidence type="ECO:0000256" key="1">
    <source>
        <dbReference type="SAM" id="MobiDB-lite"/>
    </source>
</evidence>
<comment type="caution">
    <text evidence="4">The sequence shown here is derived from an EMBL/GenBank/DDBJ whole genome shotgun (WGS) entry which is preliminary data.</text>
</comment>
<keyword evidence="3" id="KW-0732">Signal</keyword>
<dbReference type="InterPro" id="IPR015915">
    <property type="entry name" value="Kelch-typ_b-propeller"/>
</dbReference>
<evidence type="ECO:0000313" key="4">
    <source>
        <dbReference type="EMBL" id="ORX53091.1"/>
    </source>
</evidence>
<reference evidence="4 5" key="1">
    <citation type="submission" date="2016-07" db="EMBL/GenBank/DDBJ databases">
        <title>Pervasive Adenine N6-methylation of Active Genes in Fungi.</title>
        <authorList>
            <consortium name="DOE Joint Genome Institute"/>
            <person name="Mondo S.J."/>
            <person name="Dannebaum R.O."/>
            <person name="Kuo R.C."/>
            <person name="Labutti K."/>
            <person name="Haridas S."/>
            <person name="Kuo A."/>
            <person name="Salamov A."/>
            <person name="Ahrendt S.R."/>
            <person name="Lipzen A."/>
            <person name="Sullivan W."/>
            <person name="Andreopoulos W.B."/>
            <person name="Clum A."/>
            <person name="Lindquist E."/>
            <person name="Daum C."/>
            <person name="Ramamoorthy G.K."/>
            <person name="Gryganskyi A."/>
            <person name="Culley D."/>
            <person name="Magnuson J.K."/>
            <person name="James T.Y."/>
            <person name="O'Malley M.A."/>
            <person name="Stajich J.E."/>
            <person name="Spatafora J.W."/>
            <person name="Visel A."/>
            <person name="Grigoriev I.V."/>
        </authorList>
    </citation>
    <scope>NUCLEOTIDE SEQUENCE [LARGE SCALE GENOMIC DNA]</scope>
    <source>
        <strain evidence="4 5">NRRL 3301</strain>
    </source>
</reference>
<dbReference type="SUPFAM" id="SSF117281">
    <property type="entry name" value="Kelch motif"/>
    <property type="match status" value="1"/>
</dbReference>